<keyword evidence="2" id="KW-1185">Reference proteome</keyword>
<gene>
    <name evidence="1" type="ORF">WCT63_10755</name>
</gene>
<sequence>MISKECGLGVFLFCVMVQDVRRPGVGTLMKTLAYKRAEVSRTLWRIAQDVQLGRSMRTEFGRYESVTSCSDVSACKDNRFIVDDEPGRIFRHLEHLEAPAMQDGYKFGVAQKLLNLLLKYLWCLGNIPEPPYCPVDRIILEKTSFRGKVNWTIITRTSEYQRAICAIKPIAQSCDLSIAECECQFYARR</sequence>
<organism evidence="1 2">
    <name type="scientific">Pectobacterium versatile</name>
    <dbReference type="NCBI Taxonomy" id="2488639"/>
    <lineage>
        <taxon>Bacteria</taxon>
        <taxon>Pseudomonadati</taxon>
        <taxon>Pseudomonadota</taxon>
        <taxon>Gammaproteobacteria</taxon>
        <taxon>Enterobacterales</taxon>
        <taxon>Pectobacteriaceae</taxon>
        <taxon>Pectobacterium</taxon>
    </lineage>
</organism>
<dbReference type="EMBL" id="JBBBON010000008">
    <property type="protein sequence ID" value="MEI7102927.1"/>
    <property type="molecule type" value="Genomic_DNA"/>
</dbReference>
<accession>A0ABU8JYN8</accession>
<dbReference type="RefSeq" id="WP_336858123.1">
    <property type="nucleotide sequence ID" value="NZ_JBBBOM010000024.1"/>
</dbReference>
<protein>
    <submittedName>
        <fullName evidence="1">Uncharacterized protein</fullName>
    </submittedName>
</protein>
<comment type="caution">
    <text evidence="1">The sequence shown here is derived from an EMBL/GenBank/DDBJ whole genome shotgun (WGS) entry which is preliminary data.</text>
</comment>
<name>A0ABU8JYN8_9GAMM</name>
<evidence type="ECO:0000313" key="2">
    <source>
        <dbReference type="Proteomes" id="UP001313132"/>
    </source>
</evidence>
<proteinExistence type="predicted"/>
<evidence type="ECO:0000313" key="1">
    <source>
        <dbReference type="EMBL" id="MEI7102927.1"/>
    </source>
</evidence>
<reference evidence="1 2" key="1">
    <citation type="submission" date="2024-03" db="EMBL/GenBank/DDBJ databases">
        <title>Analysis of soft rot Pectobacteriaceae population diversity in US potato growing regions between 2016 and 2022.</title>
        <authorList>
            <person name="Ma X."/>
            <person name="Zhang X."/>
            <person name="Stodghill P."/>
            <person name="Rioux R."/>
            <person name="Babler B."/>
            <person name="Shrestha S."/>
            <person name="Babler B."/>
            <person name="Rivedal H."/>
            <person name="Frost K."/>
            <person name="Hao J."/>
            <person name="Secor G."/>
            <person name="Swingle B."/>
        </authorList>
    </citation>
    <scope>NUCLEOTIDE SEQUENCE [LARGE SCALE GENOMIC DNA]</scope>
    <source>
        <strain evidence="1 2">UMSS2</strain>
    </source>
</reference>
<dbReference type="Proteomes" id="UP001313132">
    <property type="component" value="Unassembled WGS sequence"/>
</dbReference>